<keyword evidence="2" id="KW-1185">Reference proteome</keyword>
<name>A0A816HQC3_ADIRI</name>
<proteinExistence type="predicted"/>
<organism evidence="1 2">
    <name type="scientific">Adineta ricciae</name>
    <name type="common">Rotifer</name>
    <dbReference type="NCBI Taxonomy" id="249248"/>
    <lineage>
        <taxon>Eukaryota</taxon>
        <taxon>Metazoa</taxon>
        <taxon>Spiralia</taxon>
        <taxon>Gnathifera</taxon>
        <taxon>Rotifera</taxon>
        <taxon>Eurotatoria</taxon>
        <taxon>Bdelloidea</taxon>
        <taxon>Adinetida</taxon>
        <taxon>Adinetidae</taxon>
        <taxon>Adineta</taxon>
    </lineage>
</organism>
<reference evidence="1" key="1">
    <citation type="submission" date="2021-02" db="EMBL/GenBank/DDBJ databases">
        <authorList>
            <person name="Nowell W R."/>
        </authorList>
    </citation>
    <scope>NUCLEOTIDE SEQUENCE</scope>
</reference>
<protein>
    <submittedName>
        <fullName evidence="1">Uncharacterized protein</fullName>
    </submittedName>
</protein>
<evidence type="ECO:0000313" key="2">
    <source>
        <dbReference type="Proteomes" id="UP000663828"/>
    </source>
</evidence>
<dbReference type="EMBL" id="CAJNOR010020213">
    <property type="protein sequence ID" value="CAF1690327.1"/>
    <property type="molecule type" value="Genomic_DNA"/>
</dbReference>
<dbReference type="AlphaFoldDB" id="A0A816HQC3"/>
<sequence length="178" mass="20895">AASYQSALVDIPLFRHITQSKNIDDVDWTILDVDKPEIQTVANYLQLIENKSIVTQNIDSKIFKKLDVNMCSHLIRDHFLKNKDERFITWTQLSIYIAVFYRLFTGFSRCGYFLVQYVPQSKLRMDLIQTLLQSSNQFTSISVENVRKQQRSIGNDQLVSYSDAIVRWDKMQPFMMIL</sequence>
<evidence type="ECO:0000313" key="1">
    <source>
        <dbReference type="EMBL" id="CAF1690327.1"/>
    </source>
</evidence>
<feature type="non-terminal residue" evidence="1">
    <location>
        <position position="1"/>
    </location>
</feature>
<gene>
    <name evidence="1" type="ORF">XAT740_LOCUS63694</name>
</gene>
<dbReference type="Proteomes" id="UP000663828">
    <property type="component" value="Unassembled WGS sequence"/>
</dbReference>
<accession>A0A816HQC3</accession>
<feature type="non-terminal residue" evidence="1">
    <location>
        <position position="178"/>
    </location>
</feature>
<comment type="caution">
    <text evidence="1">The sequence shown here is derived from an EMBL/GenBank/DDBJ whole genome shotgun (WGS) entry which is preliminary data.</text>
</comment>